<keyword evidence="1" id="KW-0472">Membrane</keyword>
<organism evidence="2 3">
    <name type="scientific">Thermoproteus uzoniensis (strain 768-20)</name>
    <dbReference type="NCBI Taxonomy" id="999630"/>
    <lineage>
        <taxon>Archaea</taxon>
        <taxon>Thermoproteota</taxon>
        <taxon>Thermoprotei</taxon>
        <taxon>Thermoproteales</taxon>
        <taxon>Thermoproteaceae</taxon>
        <taxon>Thermoproteus</taxon>
    </lineage>
</organism>
<dbReference type="PANTHER" id="PTHR35804:SF1">
    <property type="entry name" value="LYSINE EXPORTER LYSO"/>
    <property type="match status" value="1"/>
</dbReference>
<feature type="transmembrane region" description="Helical" evidence="1">
    <location>
        <begin position="148"/>
        <end position="169"/>
    </location>
</feature>
<evidence type="ECO:0000313" key="2">
    <source>
        <dbReference type="EMBL" id="AEA12224.1"/>
    </source>
</evidence>
<feature type="transmembrane region" description="Helical" evidence="1">
    <location>
        <begin position="254"/>
        <end position="277"/>
    </location>
</feature>
<feature type="transmembrane region" description="Helical" evidence="1">
    <location>
        <begin position="189"/>
        <end position="209"/>
    </location>
</feature>
<keyword evidence="1" id="KW-1133">Transmembrane helix</keyword>
<dbReference type="OrthoDB" id="21422at2157"/>
<dbReference type="RefSeq" id="WP_013679560.1">
    <property type="nucleotide sequence ID" value="NC_015315.1"/>
</dbReference>
<evidence type="ECO:0000256" key="1">
    <source>
        <dbReference type="SAM" id="Phobius"/>
    </source>
</evidence>
<feature type="transmembrane region" description="Helical" evidence="1">
    <location>
        <begin position="119"/>
        <end position="136"/>
    </location>
</feature>
<dbReference type="GeneID" id="10360273"/>
<accession>F2L4P6</accession>
<dbReference type="PANTHER" id="PTHR35804">
    <property type="entry name" value="LYSINE EXPORTER LYSO"/>
    <property type="match status" value="1"/>
</dbReference>
<dbReference type="HOGENOM" id="CLU_078428_0_0_2"/>
<dbReference type="eggNOG" id="arCOG01615">
    <property type="taxonomic scope" value="Archaea"/>
</dbReference>
<dbReference type="GO" id="GO:0005886">
    <property type="term" value="C:plasma membrane"/>
    <property type="evidence" value="ECO:0007669"/>
    <property type="project" value="TreeGrafter"/>
</dbReference>
<name>F2L4P6_THEU7</name>
<keyword evidence="1" id="KW-0812">Transmembrane</keyword>
<gene>
    <name evidence="2" type="ordered locus">TUZN_0734</name>
</gene>
<feature type="transmembrane region" description="Helical" evidence="1">
    <location>
        <begin position="93"/>
        <end position="113"/>
    </location>
</feature>
<keyword evidence="3" id="KW-1185">Reference proteome</keyword>
<protein>
    <recommendedName>
        <fullName evidence="4">Lysine exporter LysO family protein</fullName>
    </recommendedName>
</protein>
<dbReference type="KEGG" id="tuz:TUZN_0734"/>
<dbReference type="GO" id="GO:0015661">
    <property type="term" value="F:L-lysine efflux transmembrane transporter activity"/>
    <property type="evidence" value="ECO:0007669"/>
    <property type="project" value="InterPro"/>
</dbReference>
<dbReference type="EMBL" id="CP002590">
    <property type="protein sequence ID" value="AEA12224.1"/>
    <property type="molecule type" value="Genomic_DNA"/>
</dbReference>
<sequence length="281" mass="28707">MRLLAEMAEYMAAMGLGYVAGRFLGLRIPSFAFTAVVAAVIFSASAEGARTVVDNAGYIVALSFGYALSAALASLLPFALLSRGRGASQAAGSKVSVVAVSALLAGIAVGYFFQAPYASAIGPILVVLLFLAGADIGRLRGLTIGPRLIAVPLASLASSLAVGLAFYLWLGVSPAVAAGMGWYSFTGPFLLSASGNAVLGALGFLANFFREQLTFVLTPLLASRIPPDAALAVGGATTMDNTLPLYRSVYGAEAVVPAVVNGVVLTVAVPIVVPLVYRLFP</sequence>
<dbReference type="InterPro" id="IPR005642">
    <property type="entry name" value="LysO"/>
</dbReference>
<evidence type="ECO:0008006" key="4">
    <source>
        <dbReference type="Google" id="ProtNLM"/>
    </source>
</evidence>
<evidence type="ECO:0000313" key="3">
    <source>
        <dbReference type="Proteomes" id="UP000008138"/>
    </source>
</evidence>
<dbReference type="AlphaFoldDB" id="F2L4P6"/>
<reference key="2">
    <citation type="submission" date="2011-03" db="EMBL/GenBank/DDBJ databases">
        <title>Complete genome sequence of the thermoacidophilic crenarchaeon Thermoproteus uzoniensis 768-20.</title>
        <authorList>
            <person name="Mardanov A.V."/>
            <person name="Gumerov V.M."/>
            <person name="Beletsky A.V."/>
            <person name="Prokofeva M.I."/>
            <person name="Bonch-Osmolovskaya E.A."/>
            <person name="Ravin N.V."/>
            <person name="Skryabin K.G."/>
        </authorList>
    </citation>
    <scope>NUCLEOTIDE SEQUENCE</scope>
    <source>
        <strain>768-20</strain>
    </source>
</reference>
<dbReference type="Proteomes" id="UP000008138">
    <property type="component" value="Chromosome"/>
</dbReference>
<proteinExistence type="predicted"/>
<dbReference type="Pfam" id="PF03956">
    <property type="entry name" value="Lys_export"/>
    <property type="match status" value="1"/>
</dbReference>
<feature type="transmembrane region" description="Helical" evidence="1">
    <location>
        <begin position="58"/>
        <end position="81"/>
    </location>
</feature>
<reference evidence="2 3" key="1">
    <citation type="journal article" date="2011" name="J. Bacteriol.">
        <title>Complete genome sequence of the thermoacidophilic crenarchaeon Thermoproteus uzoniensis 768-20.</title>
        <authorList>
            <person name="Mardanov A.V."/>
            <person name="Gumerov V.M."/>
            <person name="Beletsky A.V."/>
            <person name="Prokofeva M.I."/>
            <person name="Bonch-Osmolovskaya E.A."/>
            <person name="Ravin N.V."/>
            <person name="Skryabin K.G."/>
        </authorList>
    </citation>
    <scope>NUCLEOTIDE SEQUENCE [LARGE SCALE GENOMIC DNA]</scope>
    <source>
        <strain evidence="2 3">768-20</strain>
    </source>
</reference>